<feature type="domain" description="Sulfatase N-terminal" evidence="2">
    <location>
        <begin position="9"/>
        <end position="308"/>
    </location>
</feature>
<proteinExistence type="inferred from homology"/>
<dbReference type="Gene3D" id="3.40.720.10">
    <property type="entry name" value="Alkaline Phosphatase, subunit A"/>
    <property type="match status" value="2"/>
</dbReference>
<protein>
    <submittedName>
        <fullName evidence="3">Sulfatase-like hydrolase/transferase</fullName>
    </submittedName>
</protein>
<reference evidence="3 4" key="1">
    <citation type="journal article" date="2019" name="Int. J. Syst. Evol. Microbiol.">
        <title>The Global Catalogue of Microorganisms (GCM) 10K type strain sequencing project: providing services to taxonomists for standard genome sequencing and annotation.</title>
        <authorList>
            <consortium name="The Broad Institute Genomics Platform"/>
            <consortium name="The Broad Institute Genome Sequencing Center for Infectious Disease"/>
            <person name="Wu L."/>
            <person name="Ma J."/>
        </authorList>
    </citation>
    <scope>NUCLEOTIDE SEQUENCE [LARGE SCALE GENOMIC DNA]</scope>
    <source>
        <strain evidence="3 4">CGMCC 1.12563</strain>
    </source>
</reference>
<dbReference type="SUPFAM" id="SSF53649">
    <property type="entry name" value="Alkaline phosphatase-like"/>
    <property type="match status" value="1"/>
</dbReference>
<dbReference type="PANTHER" id="PTHR42693">
    <property type="entry name" value="ARYLSULFATASE FAMILY MEMBER"/>
    <property type="match status" value="1"/>
</dbReference>
<dbReference type="AlphaFoldDB" id="A0ABD6AVL9"/>
<dbReference type="Proteomes" id="UP001597187">
    <property type="component" value="Unassembled WGS sequence"/>
</dbReference>
<evidence type="ECO:0000259" key="2">
    <source>
        <dbReference type="Pfam" id="PF00884"/>
    </source>
</evidence>
<dbReference type="EMBL" id="JBHUDC010000003">
    <property type="protein sequence ID" value="MFD1512909.1"/>
    <property type="molecule type" value="Genomic_DNA"/>
</dbReference>
<evidence type="ECO:0000313" key="4">
    <source>
        <dbReference type="Proteomes" id="UP001597187"/>
    </source>
</evidence>
<dbReference type="InterPro" id="IPR050738">
    <property type="entry name" value="Sulfatase"/>
</dbReference>
<gene>
    <name evidence="3" type="ORF">ACFSBT_06400</name>
</gene>
<dbReference type="PANTHER" id="PTHR42693:SF33">
    <property type="entry name" value="ARYLSULFATASE"/>
    <property type="match status" value="1"/>
</dbReference>
<keyword evidence="4" id="KW-1185">Reference proteome</keyword>
<organism evidence="3 4">
    <name type="scientific">Halomarina rubra</name>
    <dbReference type="NCBI Taxonomy" id="2071873"/>
    <lineage>
        <taxon>Archaea</taxon>
        <taxon>Methanobacteriati</taxon>
        <taxon>Methanobacteriota</taxon>
        <taxon>Stenosarchaea group</taxon>
        <taxon>Halobacteria</taxon>
        <taxon>Halobacteriales</taxon>
        <taxon>Natronomonadaceae</taxon>
        <taxon>Halomarina</taxon>
    </lineage>
</organism>
<evidence type="ECO:0000313" key="3">
    <source>
        <dbReference type="EMBL" id="MFD1512909.1"/>
    </source>
</evidence>
<sequence length="418" mass="46863">MTDSQSSPPNLLFVCVDCLRNDAVVDGWGETPFLDSLRADGRVYTDLFATATTTTPCVAGLMTGQYSEHNGVTSLREARLNAETTTLAERLSAAGYDTCAMVTGPLVEETDLDRGFDAYHYREKEASLFGPWERTAGERLDELDDPFFCYLHLWELHEPISVPEGYDERRYGRWPYERALSALDARLEALVERLPDDTVVALHGDHGESVTWRGHPAHEAAKTLRDKLRYERGVDTRRVERAVNRVVDRLVPAGVPDHFLEAGHGETVYDTTANVPFVLSGPGVDAGTESGVCRQVDVAPTLCDLLGVPLDESTVDGASLLGGFDDRTAYIRACGAALRGHENWQRAVRTCEEKYVEYPARDWSPDLYDLDRDRDERRPLGEAAADRRRAMRRQFPRLDAVDSERLDIDERLHDLGYL</sequence>
<accession>A0ABD6AVL9</accession>
<dbReference type="InterPro" id="IPR000917">
    <property type="entry name" value="Sulfatase_N"/>
</dbReference>
<comment type="caution">
    <text evidence="3">The sequence shown here is derived from an EMBL/GenBank/DDBJ whole genome shotgun (WGS) entry which is preliminary data.</text>
</comment>
<evidence type="ECO:0000256" key="1">
    <source>
        <dbReference type="ARBA" id="ARBA00008779"/>
    </source>
</evidence>
<dbReference type="Pfam" id="PF00884">
    <property type="entry name" value="Sulfatase"/>
    <property type="match status" value="1"/>
</dbReference>
<comment type="similarity">
    <text evidence="1">Belongs to the sulfatase family.</text>
</comment>
<dbReference type="InterPro" id="IPR017850">
    <property type="entry name" value="Alkaline_phosphatase_core_sf"/>
</dbReference>
<dbReference type="RefSeq" id="WP_250872884.1">
    <property type="nucleotide sequence ID" value="NZ_JALXFV010000003.1"/>
</dbReference>
<name>A0ABD6AVL9_9EURY</name>